<accession>S3K1Z6</accession>
<dbReference type="STRING" id="1125699.HMPREF9194_01268"/>
<dbReference type="AlphaFoldDB" id="S3K1Z6"/>
<evidence type="ECO:0000313" key="2">
    <source>
        <dbReference type="EMBL" id="EPF30941.1"/>
    </source>
</evidence>
<gene>
    <name evidence="2" type="ORF">HMPREF9194_01268</name>
</gene>
<comment type="caution">
    <text evidence="2">The sequence shown here is derived from an EMBL/GenBank/DDBJ whole genome shotgun (WGS) entry which is preliminary data.</text>
</comment>
<proteinExistence type="predicted"/>
<dbReference type="EMBL" id="ATFF01000006">
    <property type="protein sequence ID" value="EPF30941.1"/>
    <property type="molecule type" value="Genomic_DNA"/>
</dbReference>
<reference evidence="2 3" key="1">
    <citation type="submission" date="2013-04" db="EMBL/GenBank/DDBJ databases">
        <title>The Genome Sequence of Treponema maltophilum ATCC 51939.</title>
        <authorList>
            <consortium name="The Broad Institute Genomics Platform"/>
            <person name="Earl A."/>
            <person name="Ward D."/>
            <person name="Feldgarden M."/>
            <person name="Gevers D."/>
            <person name="Leonetti C."/>
            <person name="Blanton J.M."/>
            <person name="Dewhirst F.E."/>
            <person name="Izard J."/>
            <person name="Walker B."/>
            <person name="Young S."/>
            <person name="Zeng Q."/>
            <person name="Gargeya S."/>
            <person name="Fitzgerald M."/>
            <person name="Haas B."/>
            <person name="Abouelleil A."/>
            <person name="Allen A.W."/>
            <person name="Alvarado L."/>
            <person name="Arachchi H.M."/>
            <person name="Berlin A.M."/>
            <person name="Chapman S.B."/>
            <person name="Gainer-Dewar J."/>
            <person name="Goldberg J."/>
            <person name="Griggs A."/>
            <person name="Gujja S."/>
            <person name="Hansen M."/>
            <person name="Howarth C."/>
            <person name="Imamovic A."/>
            <person name="Ireland A."/>
            <person name="Larimer J."/>
            <person name="McCowan C."/>
            <person name="Murphy C."/>
            <person name="Pearson M."/>
            <person name="Poon T.W."/>
            <person name="Priest M."/>
            <person name="Roberts A."/>
            <person name="Saif S."/>
            <person name="Shea T."/>
            <person name="Sisk P."/>
            <person name="Sykes S."/>
            <person name="Wortman J."/>
            <person name="Nusbaum C."/>
            <person name="Birren B."/>
        </authorList>
    </citation>
    <scope>NUCLEOTIDE SEQUENCE [LARGE SCALE GENOMIC DNA]</scope>
    <source>
        <strain evidence="2 3">ATCC 51939</strain>
    </source>
</reference>
<evidence type="ECO:0000259" key="1">
    <source>
        <dbReference type="Pfam" id="PF25302"/>
    </source>
</evidence>
<dbReference type="PATRIC" id="fig|1125699.3.peg.1284"/>
<dbReference type="Proteomes" id="UP000014541">
    <property type="component" value="Unassembled WGS sequence"/>
</dbReference>
<feature type="domain" description="NAD glycohydrolase translocation F5/8 type C" evidence="1">
    <location>
        <begin position="122"/>
        <end position="252"/>
    </location>
</feature>
<dbReference type="InterPro" id="IPR057561">
    <property type="entry name" value="NADase_transloc"/>
</dbReference>
<keyword evidence="3" id="KW-1185">Reference proteome</keyword>
<name>S3K1Z6_TREMA</name>
<dbReference type="HOGENOM" id="CLU_1085617_0_0_12"/>
<dbReference type="OrthoDB" id="370758at2"/>
<organism evidence="2 3">
    <name type="scientific">Treponema maltophilum ATCC 51939</name>
    <dbReference type="NCBI Taxonomy" id="1125699"/>
    <lineage>
        <taxon>Bacteria</taxon>
        <taxon>Pseudomonadati</taxon>
        <taxon>Spirochaetota</taxon>
        <taxon>Spirochaetia</taxon>
        <taxon>Spirochaetales</taxon>
        <taxon>Treponemataceae</taxon>
        <taxon>Treponema</taxon>
    </lineage>
</organism>
<dbReference type="eggNOG" id="COG2304">
    <property type="taxonomic scope" value="Bacteria"/>
</dbReference>
<protein>
    <recommendedName>
        <fullName evidence="1">NAD glycohydrolase translocation F5/8 type C domain-containing protein</fullName>
    </recommendedName>
</protein>
<dbReference type="Pfam" id="PF25302">
    <property type="entry name" value="NADase_transloc"/>
    <property type="match status" value="1"/>
</dbReference>
<dbReference type="RefSeq" id="WP_016525552.1">
    <property type="nucleotide sequence ID" value="NZ_KE332518.1"/>
</dbReference>
<sequence>MNKQIFFLGIIIFNIIVSGFAETLHGKYYSDEGYFNFINNKYEYFNINLDNGKTEKATGGFTLSEDSFGNAQISFIDDATQTTRTMRYFCFEDYLILYKDSEVPYFIGNSNSARKLEALISTEVKASSSLKEKNYSFSPEKITFWGNLNYVWAEGVSGQGIGEKLFLKNKEIKKLYILPGYVSIKRPDLFNKNSRPKKIKISIKENVCYFFLIDKPVFQVLDLNSVIDDEIIIEILEVYPGTKYEDTCISSILCSR</sequence>
<dbReference type="NCBIfam" id="NF047619">
    <property type="entry name" value="NADase_discoid"/>
    <property type="match status" value="1"/>
</dbReference>
<evidence type="ECO:0000313" key="3">
    <source>
        <dbReference type="Proteomes" id="UP000014541"/>
    </source>
</evidence>